<keyword evidence="1" id="KW-0472">Membrane</keyword>
<protein>
    <recommendedName>
        <fullName evidence="4">Transmembrane protein</fullName>
    </recommendedName>
</protein>
<feature type="transmembrane region" description="Helical" evidence="1">
    <location>
        <begin position="121"/>
        <end position="141"/>
    </location>
</feature>
<keyword evidence="1" id="KW-1133">Transmembrane helix</keyword>
<feature type="transmembrane region" description="Helical" evidence="1">
    <location>
        <begin position="52"/>
        <end position="73"/>
    </location>
</feature>
<feature type="transmembrane region" description="Helical" evidence="1">
    <location>
        <begin position="80"/>
        <end position="101"/>
    </location>
</feature>
<gene>
    <name evidence="2" type="ORF">BXT84_00025</name>
</gene>
<keyword evidence="3" id="KW-1185">Reference proteome</keyword>
<dbReference type="Proteomes" id="UP000325292">
    <property type="component" value="Chromosome"/>
</dbReference>
<accession>A0ABM6RMD5</accession>
<feature type="transmembrane region" description="Helical" evidence="1">
    <location>
        <begin position="26"/>
        <end position="46"/>
    </location>
</feature>
<reference evidence="2 3" key="1">
    <citation type="journal article" date="2019" name="Sci. Rep.">
        <title>Sulfobacillus thermotolerans: new insights into resistance and metabolic capacities of acidophilic chemolithotrophs.</title>
        <authorList>
            <person name="Panyushkina A.E."/>
            <person name="Babenko V.V."/>
            <person name="Nikitina A.S."/>
            <person name="Selezneva O.V."/>
            <person name="Tsaplina I.A."/>
            <person name="Letarova M.A."/>
            <person name="Kostryukova E.S."/>
            <person name="Letarov A.V."/>
        </authorList>
    </citation>
    <scope>NUCLEOTIDE SEQUENCE [LARGE SCALE GENOMIC DNA]</scope>
    <source>
        <strain evidence="2 3">Kr1</strain>
    </source>
</reference>
<evidence type="ECO:0000313" key="2">
    <source>
        <dbReference type="EMBL" id="AUW92539.1"/>
    </source>
</evidence>
<proteinExistence type="predicted"/>
<sequence length="154" mass="17213">MTNPMKNLAKEPATHIISPQHPGLDWLRLSMVFFALVDVAAHLFASPGSTPIVSYWIDIETATYGLIAVVYLLGLRRYYLLPILFTAYNMTMYFVSGLVALPFGINKAPLVGHLQFAQYSFGRGFSLIAWLYLLIMGIVMLKKDPGSKINDLLD</sequence>
<evidence type="ECO:0000256" key="1">
    <source>
        <dbReference type="SAM" id="Phobius"/>
    </source>
</evidence>
<name>A0ABM6RMD5_9FIRM</name>
<evidence type="ECO:0008006" key="4">
    <source>
        <dbReference type="Google" id="ProtNLM"/>
    </source>
</evidence>
<evidence type="ECO:0000313" key="3">
    <source>
        <dbReference type="Proteomes" id="UP000325292"/>
    </source>
</evidence>
<dbReference type="EMBL" id="CP019454">
    <property type="protein sequence ID" value="AUW92539.1"/>
    <property type="molecule type" value="Genomic_DNA"/>
</dbReference>
<organism evidence="2 3">
    <name type="scientific">Sulfobacillus thermotolerans</name>
    <dbReference type="NCBI Taxonomy" id="338644"/>
    <lineage>
        <taxon>Bacteria</taxon>
        <taxon>Bacillati</taxon>
        <taxon>Bacillota</taxon>
        <taxon>Clostridia</taxon>
        <taxon>Eubacteriales</taxon>
        <taxon>Clostridiales Family XVII. Incertae Sedis</taxon>
        <taxon>Sulfobacillus</taxon>
    </lineage>
</organism>
<keyword evidence="1" id="KW-0812">Transmembrane</keyword>